<dbReference type="Proteomes" id="UP000007954">
    <property type="component" value="Chromosome"/>
</dbReference>
<dbReference type="HOGENOM" id="CLU_031040_6_1_2"/>
<evidence type="ECO:0000313" key="6">
    <source>
        <dbReference type="Proteomes" id="UP000007954"/>
    </source>
</evidence>
<dbReference type="KEGG" id="hwc:Hqrw_2567"/>
<evidence type="ECO:0000256" key="2">
    <source>
        <dbReference type="ARBA" id="ARBA00023002"/>
    </source>
</evidence>
<feature type="domain" description="Peptide methionine sulphoxide reductase MsrA" evidence="4">
    <location>
        <begin position="23"/>
        <end position="157"/>
    </location>
</feature>
<evidence type="ECO:0000256" key="3">
    <source>
        <dbReference type="SAM" id="MobiDB-lite"/>
    </source>
</evidence>
<name>G0LKW7_HALWC</name>
<dbReference type="RefSeq" id="WP_014556035.1">
    <property type="nucleotide sequence ID" value="NC_017459.1"/>
</dbReference>
<reference evidence="5 6" key="1">
    <citation type="journal article" date="2011" name="PLoS ONE">
        <title>Haloquadratum walsbyi: limited diversity in a global pond.</title>
        <authorList>
            <person name="Dyall-Smith M."/>
            <person name="Pfeiffer F."/>
            <person name="Klee K."/>
            <person name="Palm P."/>
            <person name="Gross K."/>
            <person name="Schuster S.C."/>
            <person name="Rampp M."/>
            <person name="Oesterhelt D."/>
        </authorList>
    </citation>
    <scope>NUCLEOTIDE SEQUENCE [LARGE SCALE GENOMIC DNA]</scope>
    <source>
        <strain evidence="6">DSM 16854 / JCM 12705 / C23</strain>
    </source>
</reference>
<proteinExistence type="predicted"/>
<dbReference type="Pfam" id="PF01625">
    <property type="entry name" value="PMSR"/>
    <property type="match status" value="1"/>
</dbReference>
<dbReference type="AlphaFoldDB" id="G0LKW7"/>
<dbReference type="SUPFAM" id="SSF55068">
    <property type="entry name" value="Peptide methionine sulfoxide reductase"/>
    <property type="match status" value="1"/>
</dbReference>
<dbReference type="EMBL" id="FR746099">
    <property type="protein sequence ID" value="CCC40407.1"/>
    <property type="molecule type" value="Genomic_DNA"/>
</dbReference>
<feature type="compositionally biased region" description="Acidic residues" evidence="3">
    <location>
        <begin position="1"/>
        <end position="13"/>
    </location>
</feature>
<gene>
    <name evidence="5" type="primary">msrA3</name>
    <name evidence="5" type="ordered locus">Hqrw_2567</name>
</gene>
<dbReference type="OrthoDB" id="336560at2157"/>
<dbReference type="InterPro" id="IPR036509">
    <property type="entry name" value="Met_Sox_Rdtase_MsrA_sf"/>
</dbReference>
<organism evidence="5 6">
    <name type="scientific">Haloquadratum walsbyi (strain DSM 16854 / JCM 12705 / C23)</name>
    <dbReference type="NCBI Taxonomy" id="768065"/>
    <lineage>
        <taxon>Archaea</taxon>
        <taxon>Methanobacteriati</taxon>
        <taxon>Methanobacteriota</taxon>
        <taxon>Stenosarchaea group</taxon>
        <taxon>Halobacteria</taxon>
        <taxon>Halobacteriales</taxon>
        <taxon>Haloferacaceae</taxon>
        <taxon>Haloquadratum</taxon>
    </lineage>
</organism>
<evidence type="ECO:0000259" key="4">
    <source>
        <dbReference type="Pfam" id="PF01625"/>
    </source>
</evidence>
<dbReference type="InterPro" id="IPR002569">
    <property type="entry name" value="Met_Sox_Rdtase_MsrA_dom"/>
</dbReference>
<dbReference type="GO" id="GO:0008113">
    <property type="term" value="F:peptide-methionine (S)-S-oxide reductase activity"/>
    <property type="evidence" value="ECO:0007669"/>
    <property type="project" value="UniProtKB-EC"/>
</dbReference>
<dbReference type="PANTHER" id="PTHR43774">
    <property type="entry name" value="PEPTIDE METHIONINE SULFOXIDE REDUCTASE"/>
    <property type="match status" value="1"/>
</dbReference>
<dbReference type="Gene3D" id="3.30.1060.10">
    <property type="entry name" value="Peptide methionine sulphoxide reductase MsrA"/>
    <property type="match status" value="1"/>
</dbReference>
<dbReference type="PANTHER" id="PTHR43774:SF1">
    <property type="entry name" value="PEPTIDE METHIONINE SULFOXIDE REDUCTASE MSRA 2"/>
    <property type="match status" value="1"/>
</dbReference>
<dbReference type="EC" id="1.8.4.11" evidence="1"/>
<accession>G0LKW7</accession>
<sequence length="205" mass="22832">MEVTSDDIQEYDESAPTSAETETATFALGCFWGPDARFGSFDGVIRTRVGYAGGTTADPTYHDIGNHTEAVQLEYDPSEITYTTLLMIALESHDPRRQPSKRQYQHILFPTSSQKETVKTVLDSNGFDINSVATRITSPPSPFYHAEDYHQKYHLRSKRWAIEAFDDAGYDEEALRESPTAAILNATAAGHETHITEPIADTPNQ</sequence>
<protein>
    <recommendedName>
        <fullName evidence="1">peptide-methionine (S)-S-oxide reductase</fullName>
        <ecNumber evidence="1">1.8.4.11</ecNumber>
    </recommendedName>
</protein>
<evidence type="ECO:0000256" key="1">
    <source>
        <dbReference type="ARBA" id="ARBA00012502"/>
    </source>
</evidence>
<feature type="region of interest" description="Disordered" evidence="3">
    <location>
        <begin position="1"/>
        <end position="20"/>
    </location>
</feature>
<keyword evidence="2 5" id="KW-0560">Oxidoreductase</keyword>
<dbReference type="GeneID" id="12447290"/>
<evidence type="ECO:0000313" key="5">
    <source>
        <dbReference type="EMBL" id="CCC40407.1"/>
    </source>
</evidence>